<gene>
    <name evidence="2" type="ORF">IPOD504_LOCUS1651</name>
</gene>
<dbReference type="EMBL" id="OW152823">
    <property type="protein sequence ID" value="CAH2039415.1"/>
    <property type="molecule type" value="Genomic_DNA"/>
</dbReference>
<protein>
    <submittedName>
        <fullName evidence="2">Uncharacterized protein</fullName>
    </submittedName>
</protein>
<feature type="region of interest" description="Disordered" evidence="1">
    <location>
        <begin position="36"/>
        <end position="77"/>
    </location>
</feature>
<accession>A0ABN8HTB0</accession>
<feature type="non-terminal residue" evidence="2">
    <location>
        <position position="77"/>
    </location>
</feature>
<feature type="compositionally biased region" description="Basic and acidic residues" evidence="1">
    <location>
        <begin position="41"/>
        <end position="51"/>
    </location>
</feature>
<organism evidence="2 3">
    <name type="scientific">Iphiclides podalirius</name>
    <name type="common">scarce swallowtail</name>
    <dbReference type="NCBI Taxonomy" id="110791"/>
    <lineage>
        <taxon>Eukaryota</taxon>
        <taxon>Metazoa</taxon>
        <taxon>Ecdysozoa</taxon>
        <taxon>Arthropoda</taxon>
        <taxon>Hexapoda</taxon>
        <taxon>Insecta</taxon>
        <taxon>Pterygota</taxon>
        <taxon>Neoptera</taxon>
        <taxon>Endopterygota</taxon>
        <taxon>Lepidoptera</taxon>
        <taxon>Glossata</taxon>
        <taxon>Ditrysia</taxon>
        <taxon>Papilionoidea</taxon>
        <taxon>Papilionidae</taxon>
        <taxon>Papilioninae</taxon>
        <taxon>Iphiclides</taxon>
    </lineage>
</organism>
<evidence type="ECO:0000256" key="1">
    <source>
        <dbReference type="SAM" id="MobiDB-lite"/>
    </source>
</evidence>
<keyword evidence="3" id="KW-1185">Reference proteome</keyword>
<name>A0ABN8HTB0_9NEOP</name>
<evidence type="ECO:0000313" key="2">
    <source>
        <dbReference type="EMBL" id="CAH2039415.1"/>
    </source>
</evidence>
<dbReference type="Proteomes" id="UP000837857">
    <property type="component" value="Chromosome 11"/>
</dbReference>
<sequence length="77" mass="8728">MQWLNRENAERRVNAPVCLVATVSVGGMARGRCARAPRRRKVDERLSHARPEALTLRRPGFLTPRHRTANTAPIAMR</sequence>
<evidence type="ECO:0000313" key="3">
    <source>
        <dbReference type="Proteomes" id="UP000837857"/>
    </source>
</evidence>
<reference evidence="2" key="1">
    <citation type="submission" date="2022-03" db="EMBL/GenBank/DDBJ databases">
        <authorList>
            <person name="Martin H S."/>
        </authorList>
    </citation>
    <scope>NUCLEOTIDE SEQUENCE</scope>
</reference>
<proteinExistence type="predicted"/>